<evidence type="ECO:0000313" key="7">
    <source>
        <dbReference type="EMBL" id="RVU29441.1"/>
    </source>
</evidence>
<name>A0A437Q4M4_9GAMM</name>
<evidence type="ECO:0000256" key="2">
    <source>
        <dbReference type="ARBA" id="ARBA00008854"/>
    </source>
</evidence>
<proteinExistence type="inferred from homology"/>
<keyword evidence="5 6" id="KW-0472">Membrane</keyword>
<accession>A0A437Q4M4</accession>
<dbReference type="EMBL" id="SACQ01000009">
    <property type="protein sequence ID" value="RVU29441.1"/>
    <property type="molecule type" value="Genomic_DNA"/>
</dbReference>
<dbReference type="PANTHER" id="PTHR34478">
    <property type="entry name" value="PROTEIN LEMA"/>
    <property type="match status" value="1"/>
</dbReference>
<evidence type="ECO:0000256" key="6">
    <source>
        <dbReference type="SAM" id="Phobius"/>
    </source>
</evidence>
<dbReference type="Gene3D" id="1.20.1440.20">
    <property type="entry name" value="LemA-like domain"/>
    <property type="match status" value="1"/>
</dbReference>
<keyword evidence="4 6" id="KW-1133">Transmembrane helix</keyword>
<keyword evidence="3 6" id="KW-0812">Transmembrane</keyword>
<comment type="similarity">
    <text evidence="2">Belongs to the LemA family.</text>
</comment>
<evidence type="ECO:0000256" key="3">
    <source>
        <dbReference type="ARBA" id="ARBA00022692"/>
    </source>
</evidence>
<evidence type="ECO:0000256" key="5">
    <source>
        <dbReference type="ARBA" id="ARBA00023136"/>
    </source>
</evidence>
<comment type="caution">
    <text evidence="7">The sequence shown here is derived from an EMBL/GenBank/DDBJ whole genome shotgun (WGS) entry which is preliminary data.</text>
</comment>
<dbReference type="PANTHER" id="PTHR34478:SF2">
    <property type="entry name" value="MEMBRANE PROTEIN"/>
    <property type="match status" value="1"/>
</dbReference>
<comment type="subcellular location">
    <subcellularLocation>
        <location evidence="1">Membrane</location>
        <topology evidence="1">Single-pass membrane protein</topology>
    </subcellularLocation>
</comment>
<evidence type="ECO:0000256" key="1">
    <source>
        <dbReference type="ARBA" id="ARBA00004167"/>
    </source>
</evidence>
<dbReference type="SUPFAM" id="SSF140478">
    <property type="entry name" value="LemA-like"/>
    <property type="match status" value="1"/>
</dbReference>
<evidence type="ECO:0000313" key="8">
    <source>
        <dbReference type="Proteomes" id="UP000282818"/>
    </source>
</evidence>
<dbReference type="Proteomes" id="UP000282818">
    <property type="component" value="Unassembled WGS sequence"/>
</dbReference>
<dbReference type="AlphaFoldDB" id="A0A437Q4M4"/>
<dbReference type="InterPro" id="IPR023353">
    <property type="entry name" value="LemA-like_dom_sf"/>
</dbReference>
<organism evidence="7 8">
    <name type="scientific">Neptunomonas marina</name>
    <dbReference type="NCBI Taxonomy" id="1815562"/>
    <lineage>
        <taxon>Bacteria</taxon>
        <taxon>Pseudomonadati</taxon>
        <taxon>Pseudomonadota</taxon>
        <taxon>Gammaproteobacteria</taxon>
        <taxon>Oceanospirillales</taxon>
        <taxon>Oceanospirillaceae</taxon>
        <taxon>Neptunomonas</taxon>
    </lineage>
</organism>
<dbReference type="Pfam" id="PF04011">
    <property type="entry name" value="LemA"/>
    <property type="match status" value="1"/>
</dbReference>
<dbReference type="GO" id="GO:0016020">
    <property type="term" value="C:membrane"/>
    <property type="evidence" value="ECO:0007669"/>
    <property type="project" value="UniProtKB-SubCell"/>
</dbReference>
<sequence length="187" mass="20752">MSIVLVVLGVVLVVGYLWYVSIIKRRNAMQEAFSGIDVQLKKRADLIPNILKIAAKFMAHERELLEEVTRLRSEVLQATDAKADQETRFALEQQLESKMGSLLVSVENYPELKSQENMLAAQHAYADVEEHISAARRSYNAANRGLRDSIQVFPGNIIASIAGVTAMPFFEASSADRAPVDANQYLG</sequence>
<dbReference type="InterPro" id="IPR007156">
    <property type="entry name" value="MamQ_LemA"/>
</dbReference>
<evidence type="ECO:0000256" key="4">
    <source>
        <dbReference type="ARBA" id="ARBA00022989"/>
    </source>
</evidence>
<reference evidence="7 8" key="1">
    <citation type="submission" date="2019-01" db="EMBL/GenBank/DDBJ databases">
        <authorList>
            <person name="Chen W.-M."/>
        </authorList>
    </citation>
    <scope>NUCLEOTIDE SEQUENCE [LARGE SCALE GENOMIC DNA]</scope>
    <source>
        <strain evidence="7 8">HPM-16</strain>
    </source>
</reference>
<feature type="transmembrane region" description="Helical" evidence="6">
    <location>
        <begin position="6"/>
        <end position="23"/>
    </location>
</feature>
<protein>
    <submittedName>
        <fullName evidence="7">LemA family protein</fullName>
    </submittedName>
</protein>
<keyword evidence="8" id="KW-1185">Reference proteome</keyword>
<gene>
    <name evidence="7" type="ORF">EOE65_15985</name>
</gene>
<dbReference type="RefSeq" id="WP_127695575.1">
    <property type="nucleotide sequence ID" value="NZ_SACQ01000009.1"/>
</dbReference>